<accession>A0A369VYT6</accession>
<dbReference type="EMBL" id="QQNB01000001">
    <property type="protein sequence ID" value="RDE07478.1"/>
    <property type="molecule type" value="Genomic_DNA"/>
</dbReference>
<keyword evidence="1" id="KW-0812">Transmembrane</keyword>
<keyword evidence="1" id="KW-0472">Membrane</keyword>
<name>A0A369VYT6_9SPHN</name>
<sequence length="233" mass="25140">MNGRAIVQVVVGVLVIGALLLAARIGYDRYTEHYVVERRDDGQAVTKVVAATFARASALKVGQLSGTVQSTASDSRLWGMLSSDKVVKAPFQVDYFVDVSRLGRDAYRWDQANRTLTIDAPDIHAGKPNVDEAAATLSQTRGLFVTRKAADQLARRASGAAQNAARAEAAKPERVAQARDNARRALGQLVRAPLEAAGIAGVRVIVTFPYERGGDTERWDVSRSIPEVLANAR</sequence>
<gene>
    <name evidence="2" type="ORF">DVW87_04025</name>
</gene>
<dbReference type="Pfam" id="PF14014">
    <property type="entry name" value="DUF4230"/>
    <property type="match status" value="1"/>
</dbReference>
<protein>
    <submittedName>
        <fullName evidence="2">DUF4230 domain-containing protein</fullName>
    </submittedName>
</protein>
<dbReference type="AlphaFoldDB" id="A0A369VYT6"/>
<proteinExistence type="predicted"/>
<dbReference type="OrthoDB" id="7558887at2"/>
<feature type="transmembrane region" description="Helical" evidence="1">
    <location>
        <begin position="6"/>
        <end position="23"/>
    </location>
</feature>
<dbReference type="InterPro" id="IPR025324">
    <property type="entry name" value="DUF4230"/>
</dbReference>
<evidence type="ECO:0000313" key="3">
    <source>
        <dbReference type="Proteomes" id="UP000253918"/>
    </source>
</evidence>
<dbReference type="RefSeq" id="WP_114687058.1">
    <property type="nucleotide sequence ID" value="NZ_QQNB01000001.1"/>
</dbReference>
<keyword evidence="3" id="KW-1185">Reference proteome</keyword>
<organism evidence="2 3">
    <name type="scientific">Sphingomonas aracearum</name>
    <dbReference type="NCBI Taxonomy" id="2283317"/>
    <lineage>
        <taxon>Bacteria</taxon>
        <taxon>Pseudomonadati</taxon>
        <taxon>Pseudomonadota</taxon>
        <taxon>Alphaproteobacteria</taxon>
        <taxon>Sphingomonadales</taxon>
        <taxon>Sphingomonadaceae</taxon>
        <taxon>Sphingomonas</taxon>
    </lineage>
</organism>
<evidence type="ECO:0000256" key="1">
    <source>
        <dbReference type="SAM" id="Phobius"/>
    </source>
</evidence>
<dbReference type="Proteomes" id="UP000253918">
    <property type="component" value="Unassembled WGS sequence"/>
</dbReference>
<evidence type="ECO:0000313" key="2">
    <source>
        <dbReference type="EMBL" id="RDE07478.1"/>
    </source>
</evidence>
<reference evidence="2 3" key="1">
    <citation type="submission" date="2018-07" db="EMBL/GenBank/DDBJ databases">
        <title>a novel species of Sphingomonas isolated from the rhizosphere soil of Araceae plant.</title>
        <authorList>
            <person name="Zhiyong W."/>
            <person name="Qinglan Z."/>
            <person name="Zhiwei F."/>
            <person name="Ding X."/>
            <person name="Gejiao W."/>
            <person name="Shixue Z."/>
        </authorList>
    </citation>
    <scope>NUCLEOTIDE SEQUENCE [LARGE SCALE GENOMIC DNA]</scope>
    <source>
        <strain evidence="2 3">WZY 27</strain>
    </source>
</reference>
<comment type="caution">
    <text evidence="2">The sequence shown here is derived from an EMBL/GenBank/DDBJ whole genome shotgun (WGS) entry which is preliminary data.</text>
</comment>
<keyword evidence="1" id="KW-1133">Transmembrane helix</keyword>